<organism evidence="4 5">
    <name type="scientific">Coemansia guatemalensis</name>
    <dbReference type="NCBI Taxonomy" id="2761395"/>
    <lineage>
        <taxon>Eukaryota</taxon>
        <taxon>Fungi</taxon>
        <taxon>Fungi incertae sedis</taxon>
        <taxon>Zoopagomycota</taxon>
        <taxon>Kickxellomycotina</taxon>
        <taxon>Kickxellomycetes</taxon>
        <taxon>Kickxellales</taxon>
        <taxon>Kickxellaceae</taxon>
        <taxon>Coemansia</taxon>
    </lineage>
</organism>
<dbReference type="EMBL" id="JANBUO010000133">
    <property type="protein sequence ID" value="KAJ2807152.1"/>
    <property type="molecule type" value="Genomic_DNA"/>
</dbReference>
<dbReference type="OrthoDB" id="430436at2759"/>
<comment type="subcellular location">
    <subcellularLocation>
        <location evidence="1">Mitochondrion outer membrane</location>
        <topology evidence="1">Peripheral membrane protein</topology>
    </subcellularLocation>
</comment>
<evidence type="ECO:0000313" key="4">
    <source>
        <dbReference type="EMBL" id="KAJ2807152.1"/>
    </source>
</evidence>
<dbReference type="GO" id="GO:0005741">
    <property type="term" value="C:mitochondrial outer membrane"/>
    <property type="evidence" value="ECO:0007669"/>
    <property type="project" value="UniProtKB-SubCell"/>
</dbReference>
<dbReference type="InterPro" id="IPR016040">
    <property type="entry name" value="NAD(P)-bd_dom"/>
</dbReference>
<dbReference type="SUPFAM" id="SSF51735">
    <property type="entry name" value="NAD(P)-binding Rossmann-fold domains"/>
    <property type="match status" value="1"/>
</dbReference>
<dbReference type="PANTHER" id="PTHR14097:SF7">
    <property type="entry name" value="OXIDOREDUCTASE HTATIP2"/>
    <property type="match status" value="1"/>
</dbReference>
<comment type="similarity">
    <text evidence="2">Belongs to the FMP52 family.</text>
</comment>
<evidence type="ECO:0000256" key="1">
    <source>
        <dbReference type="ARBA" id="ARBA00004450"/>
    </source>
</evidence>
<gene>
    <name evidence="4" type="primary">HTATIP2</name>
    <name evidence="4" type="ORF">H4R20_001398</name>
</gene>
<proteinExistence type="inferred from homology"/>
<sequence length="254" mass="27796">MTDTAKISADDKIVLGEAFTKSASEFKARAPGKSALVLGGTGESGSEVVKHLMASGAFDKVTVFARRPVEYTGPNAETLVYKPINLEDTEQMERDFAGHTHAFNCLGTTRAKSGKEGFYKVDHDYILNATKACKAAEIEHYSICSSAGADKNSMFLYTKTKGEVNSEIEKMGFPRVSIFLPGMLMCDRKEARPLEKIASYVMPALNFVVPNRLCVPTSTVGWAMVNNAFKKVDTPILENISNLDMVEAFKKGQQ</sequence>
<dbReference type="Gene3D" id="3.40.50.720">
    <property type="entry name" value="NAD(P)-binding Rossmann-like Domain"/>
    <property type="match status" value="1"/>
</dbReference>
<reference evidence="4" key="1">
    <citation type="submission" date="2022-07" db="EMBL/GenBank/DDBJ databases">
        <title>Phylogenomic reconstructions and comparative analyses of Kickxellomycotina fungi.</title>
        <authorList>
            <person name="Reynolds N.K."/>
            <person name="Stajich J.E."/>
            <person name="Barry K."/>
            <person name="Grigoriev I.V."/>
            <person name="Crous P."/>
            <person name="Smith M.E."/>
        </authorList>
    </citation>
    <scope>NUCLEOTIDE SEQUENCE</scope>
    <source>
        <strain evidence="4">NRRL 1565</strain>
    </source>
</reference>
<evidence type="ECO:0000259" key="3">
    <source>
        <dbReference type="Pfam" id="PF13460"/>
    </source>
</evidence>
<evidence type="ECO:0000313" key="5">
    <source>
        <dbReference type="Proteomes" id="UP001140094"/>
    </source>
</evidence>
<dbReference type="Proteomes" id="UP001140094">
    <property type="component" value="Unassembled WGS sequence"/>
</dbReference>
<dbReference type="InterPro" id="IPR036291">
    <property type="entry name" value="NAD(P)-bd_dom_sf"/>
</dbReference>
<feature type="domain" description="NAD(P)-binding" evidence="3">
    <location>
        <begin position="39"/>
        <end position="153"/>
    </location>
</feature>
<dbReference type="Pfam" id="PF13460">
    <property type="entry name" value="NAD_binding_10"/>
    <property type="match status" value="1"/>
</dbReference>
<accession>A0A9W8I1Z7</accession>
<name>A0A9W8I1Z7_9FUNG</name>
<comment type="caution">
    <text evidence="4">The sequence shown here is derived from an EMBL/GenBank/DDBJ whole genome shotgun (WGS) entry which is preliminary data.</text>
</comment>
<evidence type="ECO:0000256" key="2">
    <source>
        <dbReference type="ARBA" id="ARBA00006617"/>
    </source>
</evidence>
<protein>
    <submittedName>
        <fullName evidence="4">Oxidoreductase htatip2</fullName>
    </submittedName>
</protein>
<dbReference type="PANTHER" id="PTHR14097">
    <property type="entry name" value="OXIDOREDUCTASE HTATIP2"/>
    <property type="match status" value="1"/>
</dbReference>
<keyword evidence="5" id="KW-1185">Reference proteome</keyword>
<dbReference type="GO" id="GO:0051170">
    <property type="term" value="P:import into nucleus"/>
    <property type="evidence" value="ECO:0007669"/>
    <property type="project" value="TreeGrafter"/>
</dbReference>
<dbReference type="AlphaFoldDB" id="A0A9W8I1Z7"/>